<sequence length="85" mass="9321">MTDSGNPRVRLRPRAVRPLLRPARCAADVDGARALRGDRCAGVARLRNGHHHRALGNHRQRGCGHRVRQPSDLRLDPGCYGLAGV</sequence>
<reference evidence="1" key="1">
    <citation type="journal article" date="2015" name="Front. Microbiol.">
        <title>Combining genomic sequencing methods to explore viral diversity and reveal potential virus-host interactions.</title>
        <authorList>
            <person name="Chow C.E."/>
            <person name="Winget D.M."/>
            <person name="White R.A.III."/>
            <person name="Hallam S.J."/>
            <person name="Suttle C.A."/>
        </authorList>
    </citation>
    <scope>NUCLEOTIDE SEQUENCE</scope>
    <source>
        <strain evidence="1">Anoxic2_5</strain>
    </source>
</reference>
<protein>
    <submittedName>
        <fullName evidence="1">Uncharacterized protein</fullName>
    </submittedName>
</protein>
<organism evidence="1">
    <name type="scientific">uncultured marine virus</name>
    <dbReference type="NCBI Taxonomy" id="186617"/>
    <lineage>
        <taxon>Viruses</taxon>
        <taxon>environmental samples</taxon>
    </lineage>
</organism>
<proteinExistence type="predicted"/>
<accession>A0A0F7L5I4</accession>
<dbReference type="EMBL" id="KR029589">
    <property type="protein sequence ID" value="AKH47175.1"/>
    <property type="molecule type" value="Genomic_DNA"/>
</dbReference>
<name>A0A0F7L5I4_9VIRU</name>
<evidence type="ECO:0000313" key="1">
    <source>
        <dbReference type="EMBL" id="AKH47175.1"/>
    </source>
</evidence>
<reference evidence="1" key="2">
    <citation type="submission" date="2015-03" db="EMBL/GenBank/DDBJ databases">
        <authorList>
            <person name="Chow C.-E.T."/>
            <person name="Winget D.M."/>
            <person name="White R.A.III."/>
            <person name="Hallam S.J."/>
            <person name="Suttle C.A."/>
        </authorList>
    </citation>
    <scope>NUCLEOTIDE SEQUENCE</scope>
    <source>
        <strain evidence="1">Anoxic2_5</strain>
    </source>
</reference>